<protein>
    <recommendedName>
        <fullName evidence="1">Heterokaryon incompatibility domain-containing protein</fullName>
    </recommendedName>
</protein>
<evidence type="ECO:0000259" key="1">
    <source>
        <dbReference type="Pfam" id="PF06985"/>
    </source>
</evidence>
<dbReference type="Proteomes" id="UP000605986">
    <property type="component" value="Unassembled WGS sequence"/>
</dbReference>
<dbReference type="OrthoDB" id="2958217at2759"/>
<accession>A0A8H4P0I6</accession>
<dbReference type="EMBL" id="JAADJG010000005">
    <property type="protein sequence ID" value="KAF4458054.1"/>
    <property type="molecule type" value="Genomic_DNA"/>
</dbReference>
<feature type="domain" description="Heterokaryon incompatibility" evidence="1">
    <location>
        <begin position="183"/>
        <end position="330"/>
    </location>
</feature>
<keyword evidence="3" id="KW-1185">Reference proteome</keyword>
<evidence type="ECO:0000313" key="3">
    <source>
        <dbReference type="Proteomes" id="UP000605986"/>
    </source>
</evidence>
<organism evidence="2 3">
    <name type="scientific">Fusarium austroafricanum</name>
    <dbReference type="NCBI Taxonomy" id="2364996"/>
    <lineage>
        <taxon>Eukaryota</taxon>
        <taxon>Fungi</taxon>
        <taxon>Dikarya</taxon>
        <taxon>Ascomycota</taxon>
        <taxon>Pezizomycotina</taxon>
        <taxon>Sordariomycetes</taxon>
        <taxon>Hypocreomycetidae</taxon>
        <taxon>Hypocreales</taxon>
        <taxon>Nectriaceae</taxon>
        <taxon>Fusarium</taxon>
        <taxon>Fusarium concolor species complex</taxon>
    </lineage>
</organism>
<sequence length="662" mass="75375">MSQSGLLCEYCSQIPLDPILLNFESRRSSSRARSYRLGTGLRIKRSSCPLCRLVLSHLSDDFRAAKYPKEVYLTWLCGPDNRWGFQASESGIDSRIGFSSRITPHNSKNPEVKSKYFIEPLTDSVVDTTRIIGWISLCEQYHGSKCAMPTNLAFEEAFRGLHVLRLLDVRSNCLVERTSLEKYVALSYVWGAVSNFRLTKANRAALLAQGSLTRVSGQLPNTIKDAIILVRRLDCRYLWVDALCLIQNDAEDLEVGVNVMDLIYERAWLTVIAGCGHDANARLPGVQEGTRKSSDNTVEVIPGVEMGVVTGLDGLLQSSVYDSRAWTFQEQVLSRRCLYFIDNKVFFRCRAAQHAEHFVDIWLSSHVGVSLGSMLPQARLMANPELDLSLMLFYYAKRALTSQNDASRALAGITSRIAEAMKCRFFQGLPTAMFDRFIVFKAYGTILHRRSSFPSYSWTGWRGSIDVELDSHGIITNEWLKNRTWIVWYKRSRSGVTNLVWDPDANPLFPLGDMKRTMPSERVFFSRALPSYPLLQFWTISLFYKIIEIDVFKATGYLSDSNQMNCGFVWLDGFEETTLFESHDPCEIILLSEAYSHPFLDYEGVQWQHPYPLTVGQWTFYNVLLLEWQGGIAERRGFGVLHQSAIRYSMAPGPSWKEIFLS</sequence>
<gene>
    <name evidence="2" type="ORF">F53441_129</name>
</gene>
<dbReference type="Pfam" id="PF06985">
    <property type="entry name" value="HET"/>
    <property type="match status" value="1"/>
</dbReference>
<name>A0A8H4P0I6_9HYPO</name>
<proteinExistence type="predicted"/>
<evidence type="ECO:0000313" key="2">
    <source>
        <dbReference type="EMBL" id="KAF4458054.1"/>
    </source>
</evidence>
<comment type="caution">
    <text evidence="2">The sequence shown here is derived from an EMBL/GenBank/DDBJ whole genome shotgun (WGS) entry which is preliminary data.</text>
</comment>
<dbReference type="PANTHER" id="PTHR33112:SF12">
    <property type="entry name" value="HETEROKARYON INCOMPATIBILITY DOMAIN-CONTAINING PROTEIN"/>
    <property type="match status" value="1"/>
</dbReference>
<reference evidence="2" key="1">
    <citation type="submission" date="2020-01" db="EMBL/GenBank/DDBJ databases">
        <title>Identification and distribution of gene clusters putatively required for synthesis of sphingolipid metabolism inhibitors in phylogenetically diverse species of the filamentous fungus Fusarium.</title>
        <authorList>
            <person name="Kim H.-S."/>
            <person name="Busman M."/>
            <person name="Brown D.W."/>
            <person name="Divon H."/>
            <person name="Uhlig S."/>
            <person name="Proctor R.H."/>
        </authorList>
    </citation>
    <scope>NUCLEOTIDE SEQUENCE</scope>
    <source>
        <strain evidence="2">NRRL 53441</strain>
    </source>
</reference>
<dbReference type="PANTHER" id="PTHR33112">
    <property type="entry name" value="DOMAIN PROTEIN, PUTATIVE-RELATED"/>
    <property type="match status" value="1"/>
</dbReference>
<dbReference type="InterPro" id="IPR010730">
    <property type="entry name" value="HET"/>
</dbReference>
<dbReference type="AlphaFoldDB" id="A0A8H4P0I6"/>